<dbReference type="Proteomes" id="UP000523545">
    <property type="component" value="Unassembled WGS sequence"/>
</dbReference>
<organism evidence="1 2">
    <name type="scientific">Micromonospora jinlongensis</name>
    <dbReference type="NCBI Taxonomy" id="1287877"/>
    <lineage>
        <taxon>Bacteria</taxon>
        <taxon>Bacillati</taxon>
        <taxon>Actinomycetota</taxon>
        <taxon>Actinomycetes</taxon>
        <taxon>Micromonosporales</taxon>
        <taxon>Micromonosporaceae</taxon>
        <taxon>Micromonospora</taxon>
    </lineage>
</organism>
<dbReference type="Pfam" id="PF04951">
    <property type="entry name" value="Peptidase_M55"/>
    <property type="match status" value="1"/>
</dbReference>
<evidence type="ECO:0000313" key="2">
    <source>
        <dbReference type="Proteomes" id="UP000523545"/>
    </source>
</evidence>
<dbReference type="SUPFAM" id="SSF63992">
    <property type="entry name" value="Dipeptide transport protein"/>
    <property type="match status" value="1"/>
</dbReference>
<sequence>MAGPLDVEVDLYGPYMVDLAVLVPGVTRVGGGRTVAFQAADFGDAYRLISLLVQLASIKPD</sequence>
<protein>
    <submittedName>
        <fullName evidence="1">D-aminopeptidase</fullName>
    </submittedName>
</protein>
<dbReference type="Gene3D" id="3.30.1360.130">
    <property type="entry name" value="Dipeptide transport protein"/>
    <property type="match status" value="1"/>
</dbReference>
<keyword evidence="2" id="KW-1185">Reference proteome</keyword>
<proteinExistence type="predicted"/>
<dbReference type="AlphaFoldDB" id="A0A7Z0BEU5"/>
<dbReference type="InterPro" id="IPR007035">
    <property type="entry name" value="Peptidase_M55"/>
</dbReference>
<dbReference type="InterPro" id="IPR036177">
    <property type="entry name" value="Peptidase_M55_sf"/>
</dbReference>
<comment type="caution">
    <text evidence="1">The sequence shown here is derived from an EMBL/GenBank/DDBJ whole genome shotgun (WGS) entry which is preliminary data.</text>
</comment>
<name>A0A7Z0BEU5_9ACTN</name>
<keyword evidence="1" id="KW-0031">Aminopeptidase</keyword>
<accession>A0A7Z0BEU5</accession>
<dbReference type="EMBL" id="JACCHK010000001">
    <property type="protein sequence ID" value="NYH42717.1"/>
    <property type="molecule type" value="Genomic_DNA"/>
</dbReference>
<gene>
    <name evidence="1" type="ORF">HNR22_002444</name>
</gene>
<evidence type="ECO:0000313" key="1">
    <source>
        <dbReference type="EMBL" id="NYH42717.1"/>
    </source>
</evidence>
<dbReference type="GO" id="GO:0004177">
    <property type="term" value="F:aminopeptidase activity"/>
    <property type="evidence" value="ECO:0007669"/>
    <property type="project" value="UniProtKB-KW"/>
</dbReference>
<keyword evidence="1" id="KW-0645">Protease</keyword>
<reference evidence="1 2" key="1">
    <citation type="submission" date="2020-07" db="EMBL/GenBank/DDBJ databases">
        <title>Sequencing the genomes of 1000 actinobacteria strains.</title>
        <authorList>
            <person name="Klenk H.-P."/>
        </authorList>
    </citation>
    <scope>NUCLEOTIDE SEQUENCE [LARGE SCALE GENOMIC DNA]</scope>
    <source>
        <strain evidence="1 2">DSM 45876</strain>
    </source>
</reference>
<keyword evidence="1" id="KW-0378">Hydrolase</keyword>